<dbReference type="Pfam" id="PF01144">
    <property type="entry name" value="CoA_trans"/>
    <property type="match status" value="1"/>
</dbReference>
<dbReference type="RefSeq" id="WP_074872654.1">
    <property type="nucleotide sequence ID" value="NZ_FNTL01000002.1"/>
</dbReference>
<reference evidence="2" key="1">
    <citation type="submission" date="2016-10" db="EMBL/GenBank/DDBJ databases">
        <authorList>
            <person name="Varghese N."/>
        </authorList>
    </citation>
    <scope>NUCLEOTIDE SEQUENCE [LARGE SCALE GENOMIC DNA]</scope>
    <source>
        <strain evidence="2">DSM 44719</strain>
    </source>
</reference>
<dbReference type="Proteomes" id="UP000183407">
    <property type="component" value="Unassembled WGS sequence"/>
</dbReference>
<dbReference type="SMART" id="SM00882">
    <property type="entry name" value="CoA_trans"/>
    <property type="match status" value="1"/>
</dbReference>
<evidence type="ECO:0000313" key="2">
    <source>
        <dbReference type="Proteomes" id="UP000183407"/>
    </source>
</evidence>
<dbReference type="Gene3D" id="3.40.1080.10">
    <property type="entry name" value="Glutaconate Coenzyme A-transferase"/>
    <property type="match status" value="1"/>
</dbReference>
<proteinExistence type="predicted"/>
<dbReference type="GO" id="GO:0008410">
    <property type="term" value="F:CoA-transferase activity"/>
    <property type="evidence" value="ECO:0007669"/>
    <property type="project" value="InterPro"/>
</dbReference>
<dbReference type="EMBL" id="FNTL01000002">
    <property type="protein sequence ID" value="SEB35133.1"/>
    <property type="molecule type" value="Genomic_DNA"/>
</dbReference>
<dbReference type="InterPro" id="IPR037171">
    <property type="entry name" value="NagB/RpiA_transferase-like"/>
</dbReference>
<dbReference type="OrthoDB" id="3369756at2"/>
<dbReference type="AlphaFoldDB" id="A0A1H4IMD8"/>
<organism evidence="1 2">
    <name type="scientific">Rhodococcus jostii</name>
    <dbReference type="NCBI Taxonomy" id="132919"/>
    <lineage>
        <taxon>Bacteria</taxon>
        <taxon>Bacillati</taxon>
        <taxon>Actinomycetota</taxon>
        <taxon>Actinomycetes</taxon>
        <taxon>Mycobacteriales</taxon>
        <taxon>Nocardiaceae</taxon>
        <taxon>Rhodococcus</taxon>
    </lineage>
</organism>
<gene>
    <name evidence="1" type="ORF">SAMN04490220_0240</name>
</gene>
<dbReference type="InterPro" id="IPR004165">
    <property type="entry name" value="CoA_trans_fam_I"/>
</dbReference>
<dbReference type="SUPFAM" id="SSF100950">
    <property type="entry name" value="NagB/RpiA/CoA transferase-like"/>
    <property type="match status" value="1"/>
</dbReference>
<evidence type="ECO:0000313" key="1">
    <source>
        <dbReference type="EMBL" id="SEB35133.1"/>
    </source>
</evidence>
<sequence>MKQTTLSEIEPQLADCRRVALGGMLLENRPSSLVRSLIRSGAKDLFLSSAPAASWDADVLIGLGRVSTVRIPHISLAGVGLAPAAKEAFAIGSVTFEDCDEALLLGGYLAENHQAPVQALDNLGTNDLVDDNPLVVKDGRVTGVAPLSVDTAFLHAPFGDETGNLVHFGSRWADLMIARSARRVIAQVDRIVPVSETARLGVSVPGYLVDQIVEVPYGAHPLGSVGSYVADLDHLSEYQSLVRNAGIKEYAVEFCAVRHETYLSKIGSARLAQLEREAI</sequence>
<keyword evidence="1" id="KW-0808">Transferase</keyword>
<protein>
    <submittedName>
        <fullName evidence="1">Glutaconate CoA-transferase subunit A</fullName>
    </submittedName>
</protein>
<accession>A0A1H4IMD8</accession>
<name>A0A1H4IMD8_RHOJO</name>